<gene>
    <name evidence="2" type="ORF">hbim_06367</name>
</gene>
<evidence type="ECO:0008006" key="4">
    <source>
        <dbReference type="Google" id="ProtNLM"/>
    </source>
</evidence>
<dbReference type="Proteomes" id="UP001241092">
    <property type="component" value="Chromosome"/>
</dbReference>
<protein>
    <recommendedName>
        <fullName evidence="4">Transmembrane protein</fullName>
    </recommendedName>
</protein>
<name>A0AAI8U0N3_MYCME</name>
<feature type="transmembrane region" description="Helical" evidence="1">
    <location>
        <begin position="21"/>
        <end position="39"/>
    </location>
</feature>
<feature type="transmembrane region" description="Helical" evidence="1">
    <location>
        <begin position="77"/>
        <end position="95"/>
    </location>
</feature>
<dbReference type="EMBL" id="AP027452">
    <property type="protein sequence ID" value="BDY32400.1"/>
    <property type="molecule type" value="Genomic_DNA"/>
</dbReference>
<keyword evidence="1" id="KW-1133">Transmembrane helix</keyword>
<dbReference type="InterPro" id="IPR046862">
    <property type="entry name" value="Rhomboid_2"/>
</dbReference>
<proteinExistence type="predicted"/>
<feature type="transmembrane region" description="Helical" evidence="1">
    <location>
        <begin position="102"/>
        <end position="127"/>
    </location>
</feature>
<organism evidence="2 3">
    <name type="scientific">Mycolicibacterium mageritense</name>
    <name type="common">Mycobacterium mageritense</name>
    <dbReference type="NCBI Taxonomy" id="53462"/>
    <lineage>
        <taxon>Bacteria</taxon>
        <taxon>Bacillati</taxon>
        <taxon>Actinomycetota</taxon>
        <taxon>Actinomycetes</taxon>
        <taxon>Mycobacteriales</taxon>
        <taxon>Mycobacteriaceae</taxon>
        <taxon>Mycolicibacterium</taxon>
    </lineage>
</organism>
<keyword evidence="1" id="KW-0472">Membrane</keyword>
<keyword evidence="1" id="KW-0812">Transmembrane</keyword>
<evidence type="ECO:0000256" key="1">
    <source>
        <dbReference type="SAM" id="Phobius"/>
    </source>
</evidence>
<sequence length="280" mass="29102">MDPVLARVSVFWTQLTRIPVTLAYAMALTTVTVVLLALGPQVQDRVVSAASTNLHNLRHGHFGTLVGSAFVTDAGPIYGWMPGLVCLLALAELFWRSRRLIAMFAFGHIGATVLVAIGLTVAVKAGWTPGSVSHDIDVGMSYGAAAVLGALTAAIPRRWRPLWIGWWLAVALSVVAVSRYFTDVGHVTALGLGMLVATRLGRPGGWTTPRRLMLAFAGLFGLMLLAGTGGMVLITVTAGLLGAGAGYGFTQLTSRGSAGVNSTAAMATHSDAAGPPAGLR</sequence>
<accession>A0AAI8U0N3</accession>
<feature type="transmembrane region" description="Helical" evidence="1">
    <location>
        <begin position="139"/>
        <end position="155"/>
    </location>
</feature>
<feature type="transmembrane region" description="Helical" evidence="1">
    <location>
        <begin position="213"/>
        <end position="241"/>
    </location>
</feature>
<dbReference type="AlphaFoldDB" id="A0AAI8U0N3"/>
<reference evidence="2" key="1">
    <citation type="submission" date="2023-03" db="EMBL/GenBank/DDBJ databases">
        <title>Draft genome sequence of a Mycolicibacterium mageritense strain H4_3_1 isolated from a hybrid biological-inorganic system reactor.</title>
        <authorList>
            <person name="Feng X."/>
            <person name="Kazama D."/>
            <person name="Sato K."/>
            <person name="Kobayashi H."/>
        </authorList>
    </citation>
    <scope>NUCLEOTIDE SEQUENCE</scope>
    <source>
        <strain evidence="2">H4_3_1</strain>
    </source>
</reference>
<feature type="transmembrane region" description="Helical" evidence="1">
    <location>
        <begin position="162"/>
        <end position="178"/>
    </location>
</feature>
<evidence type="ECO:0000313" key="2">
    <source>
        <dbReference type="EMBL" id="BDY32400.1"/>
    </source>
</evidence>
<evidence type="ECO:0000313" key="3">
    <source>
        <dbReference type="Proteomes" id="UP001241092"/>
    </source>
</evidence>
<dbReference type="Pfam" id="PF20401">
    <property type="entry name" value="Rhomboid_2"/>
    <property type="match status" value="1"/>
</dbReference>